<sequence length="171" mass="18379">MRQVVNERGTSGHPPPSTSPNSLRPKEQRRLKMSFIHLHIPGPAVRQTDPEQGGPATRWGLVAAVAAVSALEGSRLGSSRLAPHQDLLAELSTPPKKQGEGGAENRPPPPSTCDAERHASGQLSTPRGLQFNQFPIPPLDWPSGLRGAERITRAIEARAHRGSPPLQSPIF</sequence>
<protein>
    <submittedName>
        <fullName evidence="2">Uncharacterized protein</fullName>
    </submittedName>
</protein>
<feature type="region of interest" description="Disordered" evidence="1">
    <location>
        <begin position="1"/>
        <end position="30"/>
    </location>
</feature>
<name>A0A9Q1G2R5_SYNKA</name>
<evidence type="ECO:0000256" key="1">
    <source>
        <dbReference type="SAM" id="MobiDB-lite"/>
    </source>
</evidence>
<dbReference type="AlphaFoldDB" id="A0A9Q1G2R5"/>
<keyword evidence="3" id="KW-1185">Reference proteome</keyword>
<feature type="compositionally biased region" description="Polar residues" evidence="1">
    <location>
        <begin position="121"/>
        <end position="133"/>
    </location>
</feature>
<proteinExistence type="predicted"/>
<evidence type="ECO:0000313" key="2">
    <source>
        <dbReference type="EMBL" id="KAJ8374393.1"/>
    </source>
</evidence>
<accession>A0A9Q1G2R5</accession>
<evidence type="ECO:0000313" key="3">
    <source>
        <dbReference type="Proteomes" id="UP001152622"/>
    </source>
</evidence>
<organism evidence="2 3">
    <name type="scientific">Synaphobranchus kaupii</name>
    <name type="common">Kaup's arrowtooth eel</name>
    <dbReference type="NCBI Taxonomy" id="118154"/>
    <lineage>
        <taxon>Eukaryota</taxon>
        <taxon>Metazoa</taxon>
        <taxon>Chordata</taxon>
        <taxon>Craniata</taxon>
        <taxon>Vertebrata</taxon>
        <taxon>Euteleostomi</taxon>
        <taxon>Actinopterygii</taxon>
        <taxon>Neopterygii</taxon>
        <taxon>Teleostei</taxon>
        <taxon>Anguilliformes</taxon>
        <taxon>Synaphobranchidae</taxon>
        <taxon>Synaphobranchus</taxon>
    </lineage>
</organism>
<dbReference type="Proteomes" id="UP001152622">
    <property type="component" value="Chromosome 2"/>
</dbReference>
<gene>
    <name evidence="2" type="ORF">SKAU_G00049730</name>
</gene>
<dbReference type="EMBL" id="JAINUF010000002">
    <property type="protein sequence ID" value="KAJ8374393.1"/>
    <property type="molecule type" value="Genomic_DNA"/>
</dbReference>
<comment type="caution">
    <text evidence="2">The sequence shown here is derived from an EMBL/GenBank/DDBJ whole genome shotgun (WGS) entry which is preliminary data.</text>
</comment>
<feature type="region of interest" description="Disordered" evidence="1">
    <location>
        <begin position="76"/>
        <end position="143"/>
    </location>
</feature>
<reference evidence="2" key="1">
    <citation type="journal article" date="2023" name="Science">
        <title>Genome structures resolve the early diversification of teleost fishes.</title>
        <authorList>
            <person name="Parey E."/>
            <person name="Louis A."/>
            <person name="Montfort J."/>
            <person name="Bouchez O."/>
            <person name="Roques C."/>
            <person name="Iampietro C."/>
            <person name="Lluch J."/>
            <person name="Castinel A."/>
            <person name="Donnadieu C."/>
            <person name="Desvignes T."/>
            <person name="Floi Bucao C."/>
            <person name="Jouanno E."/>
            <person name="Wen M."/>
            <person name="Mejri S."/>
            <person name="Dirks R."/>
            <person name="Jansen H."/>
            <person name="Henkel C."/>
            <person name="Chen W.J."/>
            <person name="Zahm M."/>
            <person name="Cabau C."/>
            <person name="Klopp C."/>
            <person name="Thompson A.W."/>
            <person name="Robinson-Rechavi M."/>
            <person name="Braasch I."/>
            <person name="Lecointre G."/>
            <person name="Bobe J."/>
            <person name="Postlethwait J.H."/>
            <person name="Berthelot C."/>
            <person name="Roest Crollius H."/>
            <person name="Guiguen Y."/>
        </authorList>
    </citation>
    <scope>NUCLEOTIDE SEQUENCE</scope>
    <source>
        <strain evidence="2">WJC10195</strain>
    </source>
</reference>